<name>M1KB37_ENCCN</name>
<evidence type="ECO:0000313" key="1">
    <source>
        <dbReference type="EMBL" id="AGE96552.1"/>
    </source>
</evidence>
<dbReference type="VEuPathDB" id="MicrosporidiaDB:AEWQ_060040"/>
<reference evidence="1" key="1">
    <citation type="journal article" date="2013" name="Eukaryot. Cell">
        <title>Extremely Reduced Levels of Heterozygosity in the Vertebrate Pathogen Encephalitozoon cuniculi.</title>
        <authorList>
            <person name="Selman M."/>
            <person name="Sak B."/>
            <person name="Kvac M."/>
            <person name="Farinelli L."/>
            <person name="Weiss L.M."/>
            <person name="Corradi N."/>
        </authorList>
    </citation>
    <scope>NUCLEOTIDE SEQUENCE</scope>
</reference>
<dbReference type="VEuPathDB" id="MicrosporidiaDB:AEWR_060050"/>
<sequence>MFIDIRPTQNIMGSTQHREIGKIRKILSNLEIRVNVKDSLVEFRDMMLLDSDNDLIILVLQRVHNILHTSHNSEYIEILLDIVHSEEAFDELFKIILNFASGMDLGKIMAKLKNANELMIFKYLKEIKNSGLFNGLSKEMDKRYVEILDTLE</sequence>
<accession>M1KB37</accession>
<dbReference type="VEuPathDB" id="MicrosporidiaDB:ECU06_0110"/>
<organism evidence="1">
    <name type="scientific">Encephalitozoon cuniculi</name>
    <name type="common">Microsporidian parasite</name>
    <dbReference type="NCBI Taxonomy" id="6035"/>
    <lineage>
        <taxon>Eukaryota</taxon>
        <taxon>Fungi</taxon>
        <taxon>Fungi incertae sedis</taxon>
        <taxon>Microsporidia</taxon>
        <taxon>Unikaryonidae</taxon>
        <taxon>Encephalitozoon</taxon>
    </lineage>
</organism>
<gene>
    <name evidence="1" type="ORF">ECU06_0110</name>
</gene>
<proteinExistence type="predicted"/>
<dbReference type="AlphaFoldDB" id="M1KB37"/>
<dbReference type="EMBL" id="KC513622">
    <property type="protein sequence ID" value="AGE96552.1"/>
    <property type="molecule type" value="Genomic_DNA"/>
</dbReference>
<protein>
    <submittedName>
        <fullName evidence="1">Uncharacterized protein</fullName>
    </submittedName>
</protein>
<dbReference type="VEuPathDB" id="MicrosporidiaDB:M970_060050"/>
<dbReference type="VEuPathDB" id="MicrosporidiaDB:AEWD_060050"/>